<evidence type="ECO:0000256" key="3">
    <source>
        <dbReference type="ARBA" id="ARBA00023163"/>
    </source>
</evidence>
<dbReference type="AlphaFoldDB" id="A0A2V3UGA4"/>
<dbReference type="GO" id="GO:0003677">
    <property type="term" value="F:DNA binding"/>
    <property type="evidence" value="ECO:0007669"/>
    <property type="project" value="UniProtKB-KW"/>
</dbReference>
<dbReference type="GO" id="GO:0003700">
    <property type="term" value="F:DNA-binding transcription factor activity"/>
    <property type="evidence" value="ECO:0007669"/>
    <property type="project" value="InterPro"/>
</dbReference>
<keyword evidence="5" id="KW-1185">Reference proteome</keyword>
<dbReference type="InterPro" id="IPR000524">
    <property type="entry name" value="Tscrpt_reg_HTH_GntR"/>
</dbReference>
<evidence type="ECO:0000313" key="4">
    <source>
        <dbReference type="EMBL" id="PXW64385.1"/>
    </source>
</evidence>
<dbReference type="InterPro" id="IPR008920">
    <property type="entry name" value="TF_FadR/GntR_C"/>
</dbReference>
<keyword evidence="2" id="KW-0238">DNA-binding</keyword>
<reference evidence="4 5" key="1">
    <citation type="submission" date="2018-05" db="EMBL/GenBank/DDBJ databases">
        <title>Genomic Encyclopedia of Type Strains, Phase IV (KMG-IV): sequencing the most valuable type-strain genomes for metagenomic binning, comparative biology and taxonomic classification.</title>
        <authorList>
            <person name="Goeker M."/>
        </authorList>
    </citation>
    <scope>NUCLEOTIDE SEQUENCE [LARGE SCALE GENOMIC DNA]</scope>
    <source>
        <strain evidence="4 5">DSM 6462</strain>
    </source>
</reference>
<keyword evidence="3" id="KW-0804">Transcription</keyword>
<dbReference type="Pfam" id="PF07729">
    <property type="entry name" value="FCD"/>
    <property type="match status" value="1"/>
</dbReference>
<accession>A0A2V3UGA4</accession>
<organism evidence="4 5">
    <name type="scientific">Chelatococcus asaccharovorans</name>
    <dbReference type="NCBI Taxonomy" id="28210"/>
    <lineage>
        <taxon>Bacteria</taxon>
        <taxon>Pseudomonadati</taxon>
        <taxon>Pseudomonadota</taxon>
        <taxon>Alphaproteobacteria</taxon>
        <taxon>Hyphomicrobiales</taxon>
        <taxon>Chelatococcaceae</taxon>
        <taxon>Chelatococcus</taxon>
    </lineage>
</organism>
<dbReference type="SMART" id="SM00895">
    <property type="entry name" value="FCD"/>
    <property type="match status" value="1"/>
</dbReference>
<dbReference type="InterPro" id="IPR036390">
    <property type="entry name" value="WH_DNA-bd_sf"/>
</dbReference>
<dbReference type="PANTHER" id="PTHR43537">
    <property type="entry name" value="TRANSCRIPTIONAL REGULATOR, GNTR FAMILY"/>
    <property type="match status" value="1"/>
</dbReference>
<evidence type="ECO:0000313" key="5">
    <source>
        <dbReference type="Proteomes" id="UP000248021"/>
    </source>
</evidence>
<dbReference type="InterPro" id="IPR036388">
    <property type="entry name" value="WH-like_DNA-bd_sf"/>
</dbReference>
<dbReference type="SMART" id="SM00345">
    <property type="entry name" value="HTH_GNTR"/>
    <property type="match status" value="1"/>
</dbReference>
<evidence type="ECO:0000256" key="1">
    <source>
        <dbReference type="ARBA" id="ARBA00023015"/>
    </source>
</evidence>
<dbReference type="RefSeq" id="WP_170146981.1">
    <property type="nucleotide sequence ID" value="NZ_CAKNFM010000006.1"/>
</dbReference>
<dbReference type="Gene3D" id="1.10.10.10">
    <property type="entry name" value="Winged helix-like DNA-binding domain superfamily/Winged helix DNA-binding domain"/>
    <property type="match status" value="1"/>
</dbReference>
<dbReference type="SUPFAM" id="SSF48008">
    <property type="entry name" value="GntR ligand-binding domain-like"/>
    <property type="match status" value="1"/>
</dbReference>
<sequence length="231" mass="26209">MSEKLTMGERAYELIAHRIVSGRLPPGLKLKPDDLREDLQLGTSPIREALLRLASEGLVGMHGQRGFYVPQVTEEDLLDIAMVRTRLSVWALEMAIEKGDSDWEASIVAAFHKMQFLMKRVIDDPQAHFEEWEKLNAAFHRALESACGSPLLLRFLQIAYARSERYRRHFVRYPDLLPKAQEEHKEIMDAALARDTIRATDALRTHIQSGIDVVLAAMRRRKAASVQAAPA</sequence>
<dbReference type="PANTHER" id="PTHR43537:SF20">
    <property type="entry name" value="HTH-TYPE TRANSCRIPTIONAL REPRESSOR GLAR"/>
    <property type="match status" value="1"/>
</dbReference>
<proteinExistence type="predicted"/>
<dbReference type="EMBL" id="QJJK01000001">
    <property type="protein sequence ID" value="PXW64385.1"/>
    <property type="molecule type" value="Genomic_DNA"/>
</dbReference>
<evidence type="ECO:0000256" key="2">
    <source>
        <dbReference type="ARBA" id="ARBA00023125"/>
    </source>
</evidence>
<dbReference type="Gene3D" id="1.20.120.530">
    <property type="entry name" value="GntR ligand-binding domain-like"/>
    <property type="match status" value="1"/>
</dbReference>
<dbReference type="InterPro" id="IPR011711">
    <property type="entry name" value="GntR_C"/>
</dbReference>
<gene>
    <name evidence="4" type="ORF">C7450_101140</name>
</gene>
<name>A0A2V3UGA4_9HYPH</name>
<protein>
    <submittedName>
        <fullName evidence="4">GntR family transcriptional regulator</fullName>
    </submittedName>
</protein>
<dbReference type="PROSITE" id="PS50949">
    <property type="entry name" value="HTH_GNTR"/>
    <property type="match status" value="1"/>
</dbReference>
<comment type="caution">
    <text evidence="4">The sequence shown here is derived from an EMBL/GenBank/DDBJ whole genome shotgun (WGS) entry which is preliminary data.</text>
</comment>
<dbReference type="Proteomes" id="UP000248021">
    <property type="component" value="Unassembled WGS sequence"/>
</dbReference>
<dbReference type="SUPFAM" id="SSF46785">
    <property type="entry name" value="Winged helix' DNA-binding domain"/>
    <property type="match status" value="1"/>
</dbReference>
<keyword evidence="1" id="KW-0805">Transcription regulation</keyword>
<dbReference type="Pfam" id="PF00392">
    <property type="entry name" value="GntR"/>
    <property type="match status" value="1"/>
</dbReference>